<name>A0A5B7DV51_PORTR</name>
<protein>
    <submittedName>
        <fullName evidence="1">Uncharacterized protein</fullName>
    </submittedName>
</protein>
<reference evidence="1 2" key="1">
    <citation type="submission" date="2019-05" db="EMBL/GenBank/DDBJ databases">
        <title>Another draft genome of Portunus trituberculatus and its Hox gene families provides insights of decapod evolution.</title>
        <authorList>
            <person name="Jeong J.-H."/>
            <person name="Song I."/>
            <person name="Kim S."/>
            <person name="Choi T."/>
            <person name="Kim D."/>
            <person name="Ryu S."/>
            <person name="Kim W."/>
        </authorList>
    </citation>
    <scope>NUCLEOTIDE SEQUENCE [LARGE SCALE GENOMIC DNA]</scope>
    <source>
        <tissue evidence="1">Muscle</tissue>
    </source>
</reference>
<accession>A0A5B7DV51</accession>
<dbReference type="Proteomes" id="UP000324222">
    <property type="component" value="Unassembled WGS sequence"/>
</dbReference>
<evidence type="ECO:0000313" key="1">
    <source>
        <dbReference type="EMBL" id="MPC24833.1"/>
    </source>
</evidence>
<keyword evidence="2" id="KW-1185">Reference proteome</keyword>
<dbReference type="AlphaFoldDB" id="A0A5B7DV51"/>
<sequence>MTRAAFLPPLTATPREMLLPRREVPDYWDTTRTVTSLFRDMVERFGCVMDLLQLYFQSFAPESSLKRLDFFKNNIYFFFIRYFAPQIGRHVAFWGKRRIVVMVVWCSVKES</sequence>
<organism evidence="1 2">
    <name type="scientific">Portunus trituberculatus</name>
    <name type="common">Swimming crab</name>
    <name type="synonym">Neptunus trituberculatus</name>
    <dbReference type="NCBI Taxonomy" id="210409"/>
    <lineage>
        <taxon>Eukaryota</taxon>
        <taxon>Metazoa</taxon>
        <taxon>Ecdysozoa</taxon>
        <taxon>Arthropoda</taxon>
        <taxon>Crustacea</taxon>
        <taxon>Multicrustacea</taxon>
        <taxon>Malacostraca</taxon>
        <taxon>Eumalacostraca</taxon>
        <taxon>Eucarida</taxon>
        <taxon>Decapoda</taxon>
        <taxon>Pleocyemata</taxon>
        <taxon>Brachyura</taxon>
        <taxon>Eubrachyura</taxon>
        <taxon>Portunoidea</taxon>
        <taxon>Portunidae</taxon>
        <taxon>Portuninae</taxon>
        <taxon>Portunus</taxon>
    </lineage>
</organism>
<evidence type="ECO:0000313" key="2">
    <source>
        <dbReference type="Proteomes" id="UP000324222"/>
    </source>
</evidence>
<proteinExistence type="predicted"/>
<gene>
    <name evidence="1" type="ORF">E2C01_017927</name>
</gene>
<comment type="caution">
    <text evidence="1">The sequence shown here is derived from an EMBL/GenBank/DDBJ whole genome shotgun (WGS) entry which is preliminary data.</text>
</comment>
<dbReference type="EMBL" id="VSRR010001381">
    <property type="protein sequence ID" value="MPC24833.1"/>
    <property type="molecule type" value="Genomic_DNA"/>
</dbReference>